<dbReference type="AlphaFoldDB" id="A0A9Q0XWW5"/>
<reference evidence="3" key="1">
    <citation type="journal article" date="2023" name="DNA Res.">
        <title>Chromosome-level genome assembly of Phrynocephalus forsythii using third-generation DNA sequencing and Hi-C analysis.</title>
        <authorList>
            <person name="Qi Y."/>
            <person name="Zhao W."/>
            <person name="Zhao Y."/>
            <person name="Niu C."/>
            <person name="Cao S."/>
            <person name="Zhang Y."/>
        </authorList>
    </citation>
    <scope>NUCLEOTIDE SEQUENCE</scope>
    <source>
        <tissue evidence="3">Muscle</tissue>
    </source>
</reference>
<feature type="transmembrane region" description="Helical" evidence="1">
    <location>
        <begin position="77"/>
        <end position="98"/>
    </location>
</feature>
<dbReference type="Proteomes" id="UP001142489">
    <property type="component" value="Unassembled WGS sequence"/>
</dbReference>
<keyword evidence="1" id="KW-1133">Transmembrane helix</keyword>
<keyword evidence="1" id="KW-0472">Membrane</keyword>
<evidence type="ECO:0000256" key="1">
    <source>
        <dbReference type="SAM" id="Phobius"/>
    </source>
</evidence>
<sequence length="187" mass="21628">MLFQSSSHVLLLWAAFFLQVIHGLCERPAWATVGWDFTQEELEQQAMKKQSNCFHKTIYEMCHCLKGMGLSNGCPEVIYASCKAVLILVICLSIVYFLSKLKRIKNRKGMIQTSAVPVSEENDHSMLLKKLVSNTTKIKKYMKYIAHCESKVKYKKSNRRGWDKNCEFSPLCSNYHSSSEEETMYDF</sequence>
<dbReference type="OrthoDB" id="9049967at2759"/>
<evidence type="ECO:0000313" key="3">
    <source>
        <dbReference type="EMBL" id="KAJ7332358.1"/>
    </source>
</evidence>
<dbReference type="PANTHER" id="PTHR39232">
    <property type="entry name" value="TESTIS-EXPRESSED PROTEIN 50"/>
    <property type="match status" value="1"/>
</dbReference>
<proteinExistence type="predicted"/>
<protein>
    <submittedName>
        <fullName evidence="3">Uncharacterized protein</fullName>
    </submittedName>
</protein>
<accession>A0A9Q0XWW5</accession>
<evidence type="ECO:0000313" key="4">
    <source>
        <dbReference type="Proteomes" id="UP001142489"/>
    </source>
</evidence>
<organism evidence="3 4">
    <name type="scientific">Phrynocephalus forsythii</name>
    <dbReference type="NCBI Taxonomy" id="171643"/>
    <lineage>
        <taxon>Eukaryota</taxon>
        <taxon>Metazoa</taxon>
        <taxon>Chordata</taxon>
        <taxon>Craniata</taxon>
        <taxon>Vertebrata</taxon>
        <taxon>Euteleostomi</taxon>
        <taxon>Lepidosauria</taxon>
        <taxon>Squamata</taxon>
        <taxon>Bifurcata</taxon>
        <taxon>Unidentata</taxon>
        <taxon>Episquamata</taxon>
        <taxon>Toxicofera</taxon>
        <taxon>Iguania</taxon>
        <taxon>Acrodonta</taxon>
        <taxon>Agamidae</taxon>
        <taxon>Agaminae</taxon>
        <taxon>Phrynocephalus</taxon>
    </lineage>
</organism>
<keyword evidence="1" id="KW-0812">Transmembrane</keyword>
<gene>
    <name evidence="3" type="ORF">JRQ81_014538</name>
</gene>
<evidence type="ECO:0000256" key="2">
    <source>
        <dbReference type="SAM" id="SignalP"/>
    </source>
</evidence>
<dbReference type="InterPro" id="IPR038833">
    <property type="entry name" value="TEX50"/>
</dbReference>
<keyword evidence="4" id="KW-1185">Reference proteome</keyword>
<dbReference type="EMBL" id="JAPFRF010000005">
    <property type="protein sequence ID" value="KAJ7332358.1"/>
    <property type="molecule type" value="Genomic_DNA"/>
</dbReference>
<keyword evidence="2" id="KW-0732">Signal</keyword>
<feature type="signal peptide" evidence="2">
    <location>
        <begin position="1"/>
        <end position="23"/>
    </location>
</feature>
<feature type="chain" id="PRO_5040283318" evidence="2">
    <location>
        <begin position="24"/>
        <end position="187"/>
    </location>
</feature>
<comment type="caution">
    <text evidence="3">The sequence shown here is derived from an EMBL/GenBank/DDBJ whole genome shotgun (WGS) entry which is preliminary data.</text>
</comment>
<name>A0A9Q0XWW5_9SAUR</name>
<dbReference type="PANTHER" id="PTHR39232:SF1">
    <property type="entry name" value="TESTIS-EXPRESSED PROTEIN 50"/>
    <property type="match status" value="1"/>
</dbReference>